<evidence type="ECO:0000313" key="2">
    <source>
        <dbReference type="Proteomes" id="UP000262802"/>
    </source>
</evidence>
<dbReference type="Proteomes" id="UP000262802">
    <property type="component" value="Chromosome"/>
</dbReference>
<gene>
    <name evidence="1" type="ORF">D3Y59_14490</name>
</gene>
<sequence>MAYSSTNPAGKAVENIINDLPQLIAVAVVDTQSGMTLASHSNSPSLNPETAAAYNTEVVKQKQKAMAALKLQGETIDDILISLTNQLHLINLVDGGKKFIYLAVNARDTNLAIARDVLRQQSELLK</sequence>
<dbReference type="OrthoDB" id="572168at2"/>
<name>A0A3B7R480_9BACT</name>
<evidence type="ECO:0000313" key="1">
    <source>
        <dbReference type="EMBL" id="AYA38140.1"/>
    </source>
</evidence>
<protein>
    <recommendedName>
        <fullName evidence="3">Roadblock/LC7 domain-containing protein</fullName>
    </recommendedName>
</protein>
<dbReference type="EMBL" id="CP032317">
    <property type="protein sequence ID" value="AYA38140.1"/>
    <property type="molecule type" value="Genomic_DNA"/>
</dbReference>
<organism evidence="1 2">
    <name type="scientific">Hymenobacter oligotrophus</name>
    <dbReference type="NCBI Taxonomy" id="2319843"/>
    <lineage>
        <taxon>Bacteria</taxon>
        <taxon>Pseudomonadati</taxon>
        <taxon>Bacteroidota</taxon>
        <taxon>Cytophagia</taxon>
        <taxon>Cytophagales</taxon>
        <taxon>Hymenobacteraceae</taxon>
        <taxon>Hymenobacter</taxon>
    </lineage>
</organism>
<keyword evidence="2" id="KW-1185">Reference proteome</keyword>
<evidence type="ECO:0008006" key="3">
    <source>
        <dbReference type="Google" id="ProtNLM"/>
    </source>
</evidence>
<proteinExistence type="predicted"/>
<accession>A0A3B7R480</accession>
<dbReference type="AlphaFoldDB" id="A0A3B7R480"/>
<dbReference type="KEGG" id="hyh:D3Y59_14490"/>
<reference evidence="1 2" key="1">
    <citation type="submission" date="2018-09" db="EMBL/GenBank/DDBJ databases">
        <title>Hymenobacter medium sp. nov., isolated from R2A medium.</title>
        <authorList>
            <person name="Yingchao G."/>
        </authorList>
    </citation>
    <scope>NUCLEOTIDE SEQUENCE [LARGE SCALE GENOMIC DNA]</scope>
    <source>
        <strain evidence="2">sh-6</strain>
    </source>
</reference>
<dbReference type="RefSeq" id="WP_119445691.1">
    <property type="nucleotide sequence ID" value="NZ_CP032317.1"/>
</dbReference>